<keyword evidence="2" id="KW-1185">Reference proteome</keyword>
<reference evidence="2" key="1">
    <citation type="journal article" date="2015" name="Genome Announc.">
        <title>Complete Genome Sequence of Herbaspirillum hiltneri N3 (DSM 17495), Isolated from Surface-Sterilized Wheat Roots.</title>
        <authorList>
            <person name="Guizelini D."/>
            <person name="Saizaki P.M."/>
            <person name="Coimbra N.A."/>
            <person name="Weiss V.A."/>
            <person name="Faoro H."/>
            <person name="Sfeir M.Z."/>
            <person name="Baura V.A."/>
            <person name="Monteiro R.A."/>
            <person name="Chubatsu L.S."/>
            <person name="Souza E.M."/>
            <person name="Cruz L.M."/>
            <person name="Pedrosa F.O."/>
            <person name="Raittz R.T."/>
            <person name="Marchaukoski J.N."/>
            <person name="Steffens M.B."/>
        </authorList>
    </citation>
    <scope>NUCLEOTIDE SEQUENCE [LARGE SCALE GENOMIC DNA]</scope>
    <source>
        <strain evidence="2">N3</strain>
    </source>
</reference>
<dbReference type="EMBL" id="CP011409">
    <property type="protein sequence ID" value="AKZ62293.1"/>
    <property type="molecule type" value="Genomic_DNA"/>
</dbReference>
<organism evidence="1 2">
    <name type="scientific">Herbaspirillum hiltneri N3</name>
    <dbReference type="NCBI Taxonomy" id="1262470"/>
    <lineage>
        <taxon>Bacteria</taxon>
        <taxon>Pseudomonadati</taxon>
        <taxon>Pseudomonadota</taxon>
        <taxon>Betaproteobacteria</taxon>
        <taxon>Burkholderiales</taxon>
        <taxon>Oxalobacteraceae</taxon>
        <taxon>Herbaspirillum</taxon>
    </lineage>
</organism>
<evidence type="ECO:0000313" key="2">
    <source>
        <dbReference type="Proteomes" id="UP000063429"/>
    </source>
</evidence>
<gene>
    <name evidence="1" type="ORF">F506_06090</name>
</gene>
<sequence length="132" mass="14377">MADLPVLDGAGLRALAERSAAVTVACACNEAALAAWTSTPLSFPESQLEDVGTLYLDPYDEPGFAEYHPHGTRYDSADAPVALRHFPYNRCNIATCTVCGRCYLRYTEAGGYFVDRRIRALNRPELVSEASA</sequence>
<proteinExistence type="predicted"/>
<dbReference type="RefSeq" id="WP_053195800.1">
    <property type="nucleotide sequence ID" value="NZ_CP011409.1"/>
</dbReference>
<dbReference type="Proteomes" id="UP000063429">
    <property type="component" value="Chromosome"/>
</dbReference>
<name>A0ABN4HTI5_9BURK</name>
<accession>A0ABN4HTI5</accession>
<evidence type="ECO:0000313" key="1">
    <source>
        <dbReference type="EMBL" id="AKZ62293.1"/>
    </source>
</evidence>
<protein>
    <submittedName>
        <fullName evidence="1">Uncharacterized protein</fullName>
    </submittedName>
</protein>